<comment type="caution">
    <text evidence="3">The sequence shown here is derived from an EMBL/GenBank/DDBJ whole genome shotgun (WGS) entry which is preliminary data.</text>
</comment>
<feature type="compositionally biased region" description="Basic and acidic residues" evidence="1">
    <location>
        <begin position="815"/>
        <end position="826"/>
    </location>
</feature>
<feature type="compositionally biased region" description="Polar residues" evidence="1">
    <location>
        <begin position="437"/>
        <end position="456"/>
    </location>
</feature>
<dbReference type="Pfam" id="PF25422">
    <property type="entry name" value="DUF7892"/>
    <property type="match status" value="1"/>
</dbReference>
<protein>
    <recommendedName>
        <fullName evidence="2">DUF7892 domain-containing protein</fullName>
    </recommendedName>
</protein>
<evidence type="ECO:0000259" key="2">
    <source>
        <dbReference type="Pfam" id="PF25422"/>
    </source>
</evidence>
<evidence type="ECO:0000313" key="4">
    <source>
        <dbReference type="Proteomes" id="UP001642501"/>
    </source>
</evidence>
<dbReference type="InterPro" id="IPR057214">
    <property type="entry name" value="DUF7892"/>
</dbReference>
<feature type="compositionally biased region" description="Basic and acidic residues" evidence="1">
    <location>
        <begin position="686"/>
        <end position="697"/>
    </location>
</feature>
<proteinExistence type="predicted"/>
<feature type="compositionally biased region" description="Polar residues" evidence="1">
    <location>
        <begin position="517"/>
        <end position="528"/>
    </location>
</feature>
<sequence length="839" mass="93422">MDLLLSSASTFLIPALQFIFITSDTRLVPLSIIERGLLPPATTLKKLFWTADVEKLREEFSTVRELGAPAVEEWQKGLHTRGSVQRSETTKLEKFSDSGGIASMRSVLYPGYKSLNAALPGPSAGEKKKSQDATPVGDTPQKTGHQGHVSNGAVSRTGTDKTATDAVPTTPLRTNKIALENVLLAPLPASDERKPSEDVEKVCDEAQGLIRRKILRYADEAIGGGWEGGAKVTEYNAPAFAVDVLLHVRKRFYKEVEMEARLARAAGREPIVDPREGPFSRKLSLENMNIGDKQKISDIRSIQELPCKTCYLQLGGVPERSESMTLFSLPQLLSHFYDVHAGGLAEDWNGRQVPSINWLTDMIIYPQPPSLLTMVSKTKDCGKAGQMLSEAVNDLISGEDGGWQPVFNIYAARKQALADRQTPALPYDSTTKKAIRAQQNPNKKTDNPITPISQQLHKVDNSRIDGTTKLSENTDKPAGTKQPAGKQTVKYESKQEAQSTARNVPSKPKTAEPVAEAQSTARNGPSKNKTAEPAEESQADLLGALEMHLKGEPGNQTGVSKKPKEAAMVPARTKAHERSVDERDRQPPLRQEVRGRANGDTDDWARPTYRRERSPVPPPEHHRPVSRVAFEQFRERSPLRARRYVDETSFASSRGDYDEMYERGQPRQALSSHDNQRYGPPPNRQHYYEDHVDESGRRGPSSQPLDHDRYEVYDIVRVVDPEGDYYVRRPVRRKYTQAPHRELDRYESPISADGRVPLRRRAYGGDYHHGSGFASPQDSYAFGARHEWDNEMHTPVRETGGERSGRPPLVAHPRTGRDGAAMDKKYNQHIPGRGARIAD</sequence>
<feature type="region of interest" description="Disordered" evidence="1">
    <location>
        <begin position="550"/>
        <end position="629"/>
    </location>
</feature>
<gene>
    <name evidence="3" type="ORF">SEPCBS57363_004049</name>
</gene>
<accession>A0ABP0DPX4</accession>
<evidence type="ECO:0000256" key="1">
    <source>
        <dbReference type="SAM" id="MobiDB-lite"/>
    </source>
</evidence>
<feature type="compositionally biased region" description="Polar residues" evidence="1">
    <location>
        <begin position="140"/>
        <end position="157"/>
    </location>
</feature>
<feature type="region of interest" description="Disordered" evidence="1">
    <location>
        <begin position="655"/>
        <end position="709"/>
    </location>
</feature>
<dbReference type="Proteomes" id="UP001642501">
    <property type="component" value="Unassembled WGS sequence"/>
</dbReference>
<feature type="region of interest" description="Disordered" evidence="1">
    <location>
        <begin position="119"/>
        <end position="171"/>
    </location>
</feature>
<feature type="region of interest" description="Disordered" evidence="1">
    <location>
        <begin position="419"/>
        <end position="536"/>
    </location>
</feature>
<feature type="domain" description="DUF7892" evidence="2">
    <location>
        <begin position="282"/>
        <end position="390"/>
    </location>
</feature>
<feature type="compositionally biased region" description="Basic and acidic residues" evidence="1">
    <location>
        <begin position="795"/>
        <end position="805"/>
    </location>
</feature>
<feature type="compositionally biased region" description="Basic and acidic residues" evidence="1">
    <location>
        <begin position="574"/>
        <end position="623"/>
    </location>
</feature>
<organism evidence="3 4">
    <name type="scientific">Sporothrix epigloea</name>
    <dbReference type="NCBI Taxonomy" id="1892477"/>
    <lineage>
        <taxon>Eukaryota</taxon>
        <taxon>Fungi</taxon>
        <taxon>Dikarya</taxon>
        <taxon>Ascomycota</taxon>
        <taxon>Pezizomycotina</taxon>
        <taxon>Sordariomycetes</taxon>
        <taxon>Sordariomycetidae</taxon>
        <taxon>Ophiostomatales</taxon>
        <taxon>Ophiostomataceae</taxon>
        <taxon>Sporothrix</taxon>
    </lineage>
</organism>
<evidence type="ECO:0000313" key="3">
    <source>
        <dbReference type="EMBL" id="CAK7270338.1"/>
    </source>
</evidence>
<name>A0ABP0DPX4_9PEZI</name>
<feature type="region of interest" description="Disordered" evidence="1">
    <location>
        <begin position="795"/>
        <end position="839"/>
    </location>
</feature>
<feature type="compositionally biased region" description="Basic and acidic residues" evidence="1">
    <location>
        <begin position="655"/>
        <end position="665"/>
    </location>
</feature>
<dbReference type="EMBL" id="CAWUOM010000071">
    <property type="protein sequence ID" value="CAK7270338.1"/>
    <property type="molecule type" value="Genomic_DNA"/>
</dbReference>
<reference evidence="3 4" key="1">
    <citation type="submission" date="2024-01" db="EMBL/GenBank/DDBJ databases">
        <authorList>
            <person name="Allen C."/>
            <person name="Tagirdzhanova G."/>
        </authorList>
    </citation>
    <scope>NUCLEOTIDE SEQUENCE [LARGE SCALE GENOMIC DNA]</scope>
    <source>
        <strain evidence="3 4">CBS 573.63</strain>
    </source>
</reference>
<keyword evidence="4" id="KW-1185">Reference proteome</keyword>